<dbReference type="GO" id="GO:0009432">
    <property type="term" value="P:SOS response"/>
    <property type="evidence" value="ECO:0007669"/>
    <property type="project" value="TreeGrafter"/>
</dbReference>
<dbReference type="InterPro" id="IPR004604">
    <property type="entry name" value="DNA_recomb/repair_RecN"/>
</dbReference>
<dbReference type="CDD" id="cd03241">
    <property type="entry name" value="ABC_RecN"/>
    <property type="match status" value="1"/>
</dbReference>
<dbReference type="AlphaFoldDB" id="A0A1E5II34"/>
<protein>
    <recommendedName>
        <fullName evidence="3 9">DNA repair protein RecN</fullName>
    </recommendedName>
    <alternativeName>
        <fullName evidence="8 9">Recombination protein N</fullName>
    </alternativeName>
</protein>
<dbReference type="Gene3D" id="3.40.50.300">
    <property type="entry name" value="P-loop containing nucleotide triphosphate hydrolases"/>
    <property type="match status" value="2"/>
</dbReference>
<accession>A0A1E5II34</accession>
<dbReference type="GO" id="GO:0006310">
    <property type="term" value="P:DNA recombination"/>
    <property type="evidence" value="ECO:0007669"/>
    <property type="project" value="InterPro"/>
</dbReference>
<keyword evidence="4" id="KW-0547">Nucleotide-binding</keyword>
<evidence type="ECO:0000256" key="9">
    <source>
        <dbReference type="PIRNR" id="PIRNR003128"/>
    </source>
</evidence>
<evidence type="ECO:0000256" key="3">
    <source>
        <dbReference type="ARBA" id="ARBA00021315"/>
    </source>
</evidence>
<dbReference type="InterPro" id="IPR003395">
    <property type="entry name" value="RecF/RecN/SMC_N"/>
</dbReference>
<keyword evidence="12" id="KW-1185">Reference proteome</keyword>
<evidence type="ECO:0000259" key="10">
    <source>
        <dbReference type="Pfam" id="PF02463"/>
    </source>
</evidence>
<dbReference type="PIRSF" id="PIRSF003128">
    <property type="entry name" value="RecN"/>
    <property type="match status" value="1"/>
</dbReference>
<evidence type="ECO:0000256" key="6">
    <source>
        <dbReference type="ARBA" id="ARBA00022840"/>
    </source>
</evidence>
<comment type="caution">
    <text evidence="11">The sequence shown here is derived from an EMBL/GenBank/DDBJ whole genome shotgun (WGS) entry which is preliminary data.</text>
</comment>
<dbReference type="NCBIfam" id="TIGR00634">
    <property type="entry name" value="recN"/>
    <property type="match status" value="1"/>
</dbReference>
<dbReference type="EMBL" id="LNVX01000448">
    <property type="protein sequence ID" value="OEG70166.1"/>
    <property type="molecule type" value="Genomic_DNA"/>
</dbReference>
<keyword evidence="7 9" id="KW-0234">DNA repair</keyword>
<name>A0A1E5II34_ENDTX</name>
<dbReference type="GO" id="GO:0005524">
    <property type="term" value="F:ATP binding"/>
    <property type="evidence" value="ECO:0007669"/>
    <property type="project" value="UniProtKB-KW"/>
</dbReference>
<feature type="domain" description="RecF/RecN/SMC N-terminal" evidence="10">
    <location>
        <begin position="7"/>
        <end position="507"/>
    </location>
</feature>
<keyword evidence="5 9" id="KW-0227">DNA damage</keyword>
<sequence>MLLALSVKNYALIEDLTVDFTRGFTVITGETGSGKSILIKSIELLIGAKADLSSIRSGCSACTVTASFEYKSSKVADFLDNFSIPAENNIVLMRRTIENTGKSKAFINGSQVSISVIATLGKLLIDFHGQDEKHLLLDLDSQLEILDNEIGDISPLFKKSSASYARIKILRSKFEDLNLSDAERERKIDLYSFQIREIEDAELEVGEDEKLELDIPKLKNAEKICALSQEIISALYSSENSVLDNILRTKKNIEAVNSYGADASDAVSLIEQAYYQTEEAYREVEVVLSKTRLDPEKLNVSLERIELIKKLKKKYGSSIESVIEYKNKISDELNSLNNCKDDSEKLKKELKLETKCLSELCKTISKKRQEAAQVFAKSVQRKLFDLEIKNAVFDIKFDRKEPSADGYDLVEFMFCANKGEKVLPLKNSASGGELSRLLLAVEVSSKIKTDRVVIFDEIDSGTGGKTGGKIGEKLSELAGRKQVFSVTHLAQVAAFAETHIKIYKETENSRTYTKAKMLTETEHIEEMARIISGEKITKAALEHAKDLVAASGKSILSS</sequence>
<dbReference type="Proteomes" id="UP000095237">
    <property type="component" value="Unassembled WGS sequence"/>
</dbReference>
<evidence type="ECO:0000256" key="4">
    <source>
        <dbReference type="ARBA" id="ARBA00022741"/>
    </source>
</evidence>
<comment type="similarity">
    <text evidence="2 9">Belongs to the RecN family.</text>
</comment>
<dbReference type="InterPro" id="IPR027417">
    <property type="entry name" value="P-loop_NTPase"/>
</dbReference>
<keyword evidence="6" id="KW-0067">ATP-binding</keyword>
<evidence type="ECO:0000256" key="2">
    <source>
        <dbReference type="ARBA" id="ARBA00009441"/>
    </source>
</evidence>
<evidence type="ECO:0000313" key="11">
    <source>
        <dbReference type="EMBL" id="OEG70166.1"/>
    </source>
</evidence>
<dbReference type="GO" id="GO:0006281">
    <property type="term" value="P:DNA repair"/>
    <property type="evidence" value="ECO:0007669"/>
    <property type="project" value="UniProtKB-KW"/>
</dbReference>
<dbReference type="GO" id="GO:0043590">
    <property type="term" value="C:bacterial nucleoid"/>
    <property type="evidence" value="ECO:0007669"/>
    <property type="project" value="TreeGrafter"/>
</dbReference>
<gene>
    <name evidence="11" type="ORF">ATZ36_01470</name>
</gene>
<dbReference type="Pfam" id="PF02463">
    <property type="entry name" value="SMC_N"/>
    <property type="match status" value="1"/>
</dbReference>
<dbReference type="PANTHER" id="PTHR11059:SF0">
    <property type="entry name" value="DNA REPAIR PROTEIN RECN"/>
    <property type="match status" value="1"/>
</dbReference>
<proteinExistence type="inferred from homology"/>
<comment type="function">
    <text evidence="1 9">May be involved in recombinational repair of damaged DNA.</text>
</comment>
<dbReference type="SUPFAM" id="SSF52540">
    <property type="entry name" value="P-loop containing nucleoside triphosphate hydrolases"/>
    <property type="match status" value="2"/>
</dbReference>
<dbReference type="PANTHER" id="PTHR11059">
    <property type="entry name" value="DNA REPAIR PROTEIN RECN"/>
    <property type="match status" value="1"/>
</dbReference>
<organism evidence="11 12">
    <name type="scientific">Endomicrobium trichonymphae</name>
    <dbReference type="NCBI Taxonomy" id="1408204"/>
    <lineage>
        <taxon>Bacteria</taxon>
        <taxon>Pseudomonadati</taxon>
        <taxon>Elusimicrobiota</taxon>
        <taxon>Endomicrobiia</taxon>
        <taxon>Endomicrobiales</taxon>
        <taxon>Endomicrobiaceae</taxon>
        <taxon>Candidatus Endomicrobiellum</taxon>
    </lineage>
</organism>
<evidence type="ECO:0000313" key="12">
    <source>
        <dbReference type="Proteomes" id="UP000095237"/>
    </source>
</evidence>
<evidence type="ECO:0000256" key="8">
    <source>
        <dbReference type="ARBA" id="ARBA00033408"/>
    </source>
</evidence>
<evidence type="ECO:0000256" key="1">
    <source>
        <dbReference type="ARBA" id="ARBA00003618"/>
    </source>
</evidence>
<evidence type="ECO:0000256" key="7">
    <source>
        <dbReference type="ARBA" id="ARBA00023204"/>
    </source>
</evidence>
<reference evidence="11 12" key="1">
    <citation type="submission" date="2015-11" db="EMBL/GenBank/DDBJ databases">
        <title>Evidence for parallel genomic evolution in an endosymbiosis of termite gut flagellates.</title>
        <authorList>
            <person name="Zheng H."/>
        </authorList>
    </citation>
    <scope>NUCLEOTIDE SEQUENCE [LARGE SCALE GENOMIC DNA]</scope>
    <source>
        <strain evidence="11 12">CET450</strain>
    </source>
</reference>
<evidence type="ECO:0000256" key="5">
    <source>
        <dbReference type="ARBA" id="ARBA00022763"/>
    </source>
</evidence>